<gene>
    <name evidence="2" type="ORF">CLV84_1761</name>
</gene>
<evidence type="ECO:0000256" key="1">
    <source>
        <dbReference type="SAM" id="Coils"/>
    </source>
</evidence>
<sequence>MSVKISRREEKRATPLRDFLLAATLPLLLAGMIGYVAGRAATADTGINRAEVQRMQERAERAEAQLAEQAQFVEEVDSLTRLLVAARDARKEEFSQIVAQGGSDFAFGQDPLSAWTKQVRQDLTTYSQAMNELQGSIAGRDIIEESSIVPITHLYDNLIEQCGQYFNDQRRAYQAMNDDQKRMSESIAEQEEVLDDELEDLQTALDQAKRKLEIKDERINLLNSQLAQSGDVPPPVSFQAEKATIKGATVRIEAISRQLPTGVVGKRKVAEIEAEILTQVGLIESALEIIE</sequence>
<evidence type="ECO:0000313" key="2">
    <source>
        <dbReference type="EMBL" id="PPK88789.1"/>
    </source>
</evidence>
<dbReference type="RefSeq" id="WP_104419323.1">
    <property type="nucleotide sequence ID" value="NZ_PTJC01000005.1"/>
</dbReference>
<name>A0A2S6IBF9_9BACT</name>
<organism evidence="2 3">
    <name type="scientific">Neolewinella xylanilytica</name>
    <dbReference type="NCBI Taxonomy" id="1514080"/>
    <lineage>
        <taxon>Bacteria</taxon>
        <taxon>Pseudomonadati</taxon>
        <taxon>Bacteroidota</taxon>
        <taxon>Saprospiria</taxon>
        <taxon>Saprospirales</taxon>
        <taxon>Lewinellaceae</taxon>
        <taxon>Neolewinella</taxon>
    </lineage>
</organism>
<feature type="coiled-coil region" evidence="1">
    <location>
        <begin position="187"/>
        <end position="225"/>
    </location>
</feature>
<keyword evidence="1" id="KW-0175">Coiled coil</keyword>
<accession>A0A2S6IBF9</accession>
<dbReference type="AlphaFoldDB" id="A0A2S6IBF9"/>
<dbReference type="OrthoDB" id="1491272at2"/>
<proteinExistence type="predicted"/>
<evidence type="ECO:0000313" key="3">
    <source>
        <dbReference type="Proteomes" id="UP000237662"/>
    </source>
</evidence>
<keyword evidence="3" id="KW-1185">Reference proteome</keyword>
<dbReference type="EMBL" id="PTJC01000005">
    <property type="protein sequence ID" value="PPK88789.1"/>
    <property type="molecule type" value="Genomic_DNA"/>
</dbReference>
<reference evidence="2 3" key="1">
    <citation type="submission" date="2018-02" db="EMBL/GenBank/DDBJ databases">
        <title>Genomic Encyclopedia of Archaeal and Bacterial Type Strains, Phase II (KMG-II): from individual species to whole genera.</title>
        <authorList>
            <person name="Goeker M."/>
        </authorList>
    </citation>
    <scope>NUCLEOTIDE SEQUENCE [LARGE SCALE GENOMIC DNA]</scope>
    <source>
        <strain evidence="2 3">DSM 29526</strain>
    </source>
</reference>
<dbReference type="Proteomes" id="UP000237662">
    <property type="component" value="Unassembled WGS sequence"/>
</dbReference>
<comment type="caution">
    <text evidence="2">The sequence shown here is derived from an EMBL/GenBank/DDBJ whole genome shotgun (WGS) entry which is preliminary data.</text>
</comment>
<protein>
    <submittedName>
        <fullName evidence="2">Uncharacterized protein</fullName>
    </submittedName>
</protein>